<accession>A0A1G9I1W7</accession>
<dbReference type="Gene3D" id="3.30.465.10">
    <property type="match status" value="1"/>
</dbReference>
<comment type="cofactor">
    <cofactor evidence="1">
        <name>FAD</name>
        <dbReference type="ChEBI" id="CHEBI:57692"/>
    </cofactor>
</comment>
<keyword evidence="5" id="KW-0560">Oxidoreductase</keyword>
<dbReference type="PROSITE" id="PS00862">
    <property type="entry name" value="OX2_COVAL_FAD"/>
    <property type="match status" value="1"/>
</dbReference>
<organism evidence="7 8">
    <name type="scientific">Romboutsia lituseburensis DSM 797</name>
    <dbReference type="NCBI Taxonomy" id="1121325"/>
    <lineage>
        <taxon>Bacteria</taxon>
        <taxon>Bacillati</taxon>
        <taxon>Bacillota</taxon>
        <taxon>Clostridia</taxon>
        <taxon>Peptostreptococcales</taxon>
        <taxon>Peptostreptococcaceae</taxon>
        <taxon>Romboutsia</taxon>
    </lineage>
</organism>
<dbReference type="InterPro" id="IPR012951">
    <property type="entry name" value="BBE"/>
</dbReference>
<evidence type="ECO:0000313" key="8">
    <source>
        <dbReference type="Proteomes" id="UP000199068"/>
    </source>
</evidence>
<dbReference type="PANTHER" id="PTHR42973">
    <property type="entry name" value="BINDING OXIDOREDUCTASE, PUTATIVE (AFU_ORTHOLOGUE AFUA_1G17690)-RELATED"/>
    <property type="match status" value="1"/>
</dbReference>
<dbReference type="Pfam" id="PF08031">
    <property type="entry name" value="BBE"/>
    <property type="match status" value="1"/>
</dbReference>
<keyword evidence="4" id="KW-0274">FAD</keyword>
<dbReference type="AlphaFoldDB" id="A0A1G9I1W7"/>
<comment type="similarity">
    <text evidence="2">Belongs to the oxygen-dependent FAD-linked oxidoreductase family.</text>
</comment>
<gene>
    <name evidence="7" type="ORF">SAMN04515677_10168</name>
</gene>
<dbReference type="GO" id="GO:0016491">
    <property type="term" value="F:oxidoreductase activity"/>
    <property type="evidence" value="ECO:0007669"/>
    <property type="project" value="UniProtKB-KW"/>
</dbReference>
<feature type="domain" description="FAD-binding PCMH-type" evidence="6">
    <location>
        <begin position="22"/>
        <end position="193"/>
    </location>
</feature>
<dbReference type="InterPro" id="IPR016166">
    <property type="entry name" value="FAD-bd_PCMH"/>
</dbReference>
<proteinExistence type="inferred from homology"/>
<evidence type="ECO:0000256" key="4">
    <source>
        <dbReference type="ARBA" id="ARBA00022827"/>
    </source>
</evidence>
<evidence type="ECO:0000259" key="6">
    <source>
        <dbReference type="PROSITE" id="PS51387"/>
    </source>
</evidence>
<dbReference type="PANTHER" id="PTHR42973:SF39">
    <property type="entry name" value="FAD-BINDING PCMH-TYPE DOMAIN-CONTAINING PROTEIN"/>
    <property type="match status" value="1"/>
</dbReference>
<keyword evidence="8" id="KW-1185">Reference proteome</keyword>
<sequence>MIIITPDSLDYEKARQEWNRSIQKFPKLIAYCETTQDVSDIIKCSYDNGLRIRIRSGGHNYEGYSTGNDVVVIDISKMNNANINYEENTVTVQGGIKNTQLYNYISNQGYPFPGGTCPTVGVSGYALGGGWGYSARKFGLGCDSLIEIEMVNYKGKIIKANKYFNKDLFWALRGAGGGNFGVITSMKFKLPHKVNKVTYVRMTYQNISKKEQVNILDTWQKWIGSVDKDINLSGGLYHTNEEGVYAYFRGISYKNEEQTRKLLEPFYNIKEADIILEYDKYIDVVNQIASSYPPYEHFKSTGRFVNKYYYLNELEKLVDIINQPLPNNSIYTGINVYGLGGEVKSVNKYDTAFYFRDANYILLIQSAWEDNLYKEENVNWVLNNFKYIYSITEGSYINFPLLQLPYYESNYFGENSCRLRKVKCKYDPLDVFSFPQSIRY</sequence>
<dbReference type="GO" id="GO:0071949">
    <property type="term" value="F:FAD binding"/>
    <property type="evidence" value="ECO:0007669"/>
    <property type="project" value="InterPro"/>
</dbReference>
<evidence type="ECO:0000256" key="3">
    <source>
        <dbReference type="ARBA" id="ARBA00022630"/>
    </source>
</evidence>
<dbReference type="InterPro" id="IPR006093">
    <property type="entry name" value="Oxy_OxRdtase_FAD_BS"/>
</dbReference>
<protein>
    <submittedName>
        <fullName evidence="7">FAD/FMN-containing dehydrogenase</fullName>
    </submittedName>
</protein>
<dbReference type="Gene3D" id="3.40.462.20">
    <property type="match status" value="1"/>
</dbReference>
<dbReference type="Proteomes" id="UP000199068">
    <property type="component" value="Unassembled WGS sequence"/>
</dbReference>
<evidence type="ECO:0000256" key="2">
    <source>
        <dbReference type="ARBA" id="ARBA00005466"/>
    </source>
</evidence>
<name>A0A1G9I1W7_9FIRM</name>
<dbReference type="Pfam" id="PF01565">
    <property type="entry name" value="FAD_binding_4"/>
    <property type="match status" value="1"/>
</dbReference>
<dbReference type="PROSITE" id="PS51387">
    <property type="entry name" value="FAD_PCMH"/>
    <property type="match status" value="1"/>
</dbReference>
<dbReference type="SUPFAM" id="SSF56176">
    <property type="entry name" value="FAD-binding/transporter-associated domain-like"/>
    <property type="match status" value="1"/>
</dbReference>
<evidence type="ECO:0000313" key="7">
    <source>
        <dbReference type="EMBL" id="SDL19046.1"/>
    </source>
</evidence>
<dbReference type="InterPro" id="IPR006094">
    <property type="entry name" value="Oxid_FAD_bind_N"/>
</dbReference>
<dbReference type="InterPro" id="IPR036318">
    <property type="entry name" value="FAD-bd_PCMH-like_sf"/>
</dbReference>
<evidence type="ECO:0000256" key="1">
    <source>
        <dbReference type="ARBA" id="ARBA00001974"/>
    </source>
</evidence>
<dbReference type="RefSeq" id="WP_242872348.1">
    <property type="nucleotide sequence ID" value="NZ_FNGW01000001.1"/>
</dbReference>
<dbReference type="InterPro" id="IPR050416">
    <property type="entry name" value="FAD-linked_Oxidoreductase"/>
</dbReference>
<evidence type="ECO:0000256" key="5">
    <source>
        <dbReference type="ARBA" id="ARBA00023002"/>
    </source>
</evidence>
<dbReference type="STRING" id="1121325.SAMN04515677_10168"/>
<dbReference type="EMBL" id="FNGW01000001">
    <property type="protein sequence ID" value="SDL19046.1"/>
    <property type="molecule type" value="Genomic_DNA"/>
</dbReference>
<reference evidence="7 8" key="1">
    <citation type="submission" date="2016-10" db="EMBL/GenBank/DDBJ databases">
        <authorList>
            <person name="de Groot N.N."/>
        </authorList>
    </citation>
    <scope>NUCLEOTIDE SEQUENCE [LARGE SCALE GENOMIC DNA]</scope>
    <source>
        <strain evidence="7 8">DSM 797</strain>
    </source>
</reference>
<keyword evidence="3" id="KW-0285">Flavoprotein</keyword>
<dbReference type="InterPro" id="IPR016169">
    <property type="entry name" value="FAD-bd_PCMH_sub2"/>
</dbReference>